<dbReference type="RefSeq" id="WP_379229980.1">
    <property type="nucleotide sequence ID" value="NZ_JBHSTE010000001.1"/>
</dbReference>
<dbReference type="InterPro" id="IPR025619">
    <property type="entry name" value="YlzJ"/>
</dbReference>
<proteinExistence type="predicted"/>
<sequence length="69" mass="7922">MLHSIMPMEFIYGEQTPEDHVVDYVYQGLLMEVKPLTTGKAIIVRLINPPLDCYLDQRYAPGALIPFQQ</sequence>
<comment type="caution">
    <text evidence="1">The sequence shown here is derived from an EMBL/GenBank/DDBJ whole genome shotgun (WGS) entry which is preliminary data.</text>
</comment>
<protein>
    <submittedName>
        <fullName evidence="1">YlzJ-like family protein</fullName>
    </submittedName>
</protein>
<evidence type="ECO:0000313" key="2">
    <source>
        <dbReference type="Proteomes" id="UP001596233"/>
    </source>
</evidence>
<evidence type="ECO:0000313" key="1">
    <source>
        <dbReference type="EMBL" id="MFC6331104.1"/>
    </source>
</evidence>
<keyword evidence="2" id="KW-1185">Reference proteome</keyword>
<dbReference type="EMBL" id="JBHSTE010000001">
    <property type="protein sequence ID" value="MFC6331104.1"/>
    <property type="molecule type" value="Genomic_DNA"/>
</dbReference>
<gene>
    <name evidence="1" type="ORF">ACFP56_00600</name>
</gene>
<reference evidence="2" key="1">
    <citation type="journal article" date="2019" name="Int. J. Syst. Evol. Microbiol.">
        <title>The Global Catalogue of Microorganisms (GCM) 10K type strain sequencing project: providing services to taxonomists for standard genome sequencing and annotation.</title>
        <authorList>
            <consortium name="The Broad Institute Genomics Platform"/>
            <consortium name="The Broad Institute Genome Sequencing Center for Infectious Disease"/>
            <person name="Wu L."/>
            <person name="Ma J."/>
        </authorList>
    </citation>
    <scope>NUCLEOTIDE SEQUENCE [LARGE SCALE GENOMIC DNA]</scope>
    <source>
        <strain evidence="2">PCU 280</strain>
    </source>
</reference>
<dbReference type="Proteomes" id="UP001596233">
    <property type="component" value="Unassembled WGS sequence"/>
</dbReference>
<organism evidence="1 2">
    <name type="scientific">Paenibacillus septentrionalis</name>
    <dbReference type="NCBI Taxonomy" id="429342"/>
    <lineage>
        <taxon>Bacteria</taxon>
        <taxon>Bacillati</taxon>
        <taxon>Bacillota</taxon>
        <taxon>Bacilli</taxon>
        <taxon>Bacillales</taxon>
        <taxon>Paenibacillaceae</taxon>
        <taxon>Paenibacillus</taxon>
    </lineage>
</organism>
<dbReference type="Pfam" id="PF14035">
    <property type="entry name" value="YlzJ"/>
    <property type="match status" value="1"/>
</dbReference>
<name>A0ABW1V167_9BACL</name>
<accession>A0ABW1V167</accession>